<evidence type="ECO:0000256" key="1">
    <source>
        <dbReference type="ARBA" id="ARBA00006336"/>
    </source>
</evidence>
<dbReference type="Pfam" id="PF00857">
    <property type="entry name" value="Isochorismatase"/>
    <property type="match status" value="1"/>
</dbReference>
<dbReference type="AlphaFoldDB" id="A0A4U3KBY2"/>
<name>A0A4U3KBY2_ENTFL</name>
<protein>
    <submittedName>
        <fullName evidence="4">Cysteine hydrolase</fullName>
    </submittedName>
</protein>
<evidence type="ECO:0000256" key="2">
    <source>
        <dbReference type="ARBA" id="ARBA00022801"/>
    </source>
</evidence>
<dbReference type="SUPFAM" id="SSF52499">
    <property type="entry name" value="Isochorismatase-like hydrolases"/>
    <property type="match status" value="1"/>
</dbReference>
<comment type="similarity">
    <text evidence="1">Belongs to the isochorismatase family.</text>
</comment>
<dbReference type="Proteomes" id="UP000305511">
    <property type="component" value="Unassembled WGS sequence"/>
</dbReference>
<gene>
    <name evidence="4" type="ORF">EY666_19135</name>
</gene>
<proteinExistence type="inferred from homology"/>
<reference evidence="4 5" key="1">
    <citation type="submission" date="2019-02" db="EMBL/GenBank/DDBJ databases">
        <title>Bacteria dissemination in different level of health care in South Africa: the effectiveness of infections prevention and control.</title>
        <authorList>
            <person name="Shobo C."/>
            <person name="Amoako D.G."/>
            <person name="Allam M."/>
            <person name="Ismail A."/>
            <person name="Bester L.A."/>
            <person name="Essack S.Y."/>
        </authorList>
    </citation>
    <scope>NUCLEOTIDE SEQUENCE [LARGE SCALE GENOMIC DNA]</scope>
    <source>
        <strain evidence="4 5">2SIL2</strain>
    </source>
</reference>
<evidence type="ECO:0000259" key="3">
    <source>
        <dbReference type="Pfam" id="PF00857"/>
    </source>
</evidence>
<accession>A0A4U3KBY2</accession>
<evidence type="ECO:0000313" key="5">
    <source>
        <dbReference type="Proteomes" id="UP000305511"/>
    </source>
</evidence>
<dbReference type="GO" id="GO:0016787">
    <property type="term" value="F:hydrolase activity"/>
    <property type="evidence" value="ECO:0007669"/>
    <property type="project" value="UniProtKB-KW"/>
</dbReference>
<dbReference type="PANTHER" id="PTHR43540:SF14">
    <property type="entry name" value="ISOCHORISMATASE"/>
    <property type="match status" value="1"/>
</dbReference>
<dbReference type="EMBL" id="SIYF01000713">
    <property type="protein sequence ID" value="TKK59010.1"/>
    <property type="molecule type" value="Genomic_DNA"/>
</dbReference>
<evidence type="ECO:0000313" key="4">
    <source>
        <dbReference type="EMBL" id="TKK59010.1"/>
    </source>
</evidence>
<dbReference type="InterPro" id="IPR036380">
    <property type="entry name" value="Isochorismatase-like_sf"/>
</dbReference>
<sequence length="168" mass="19221">MKNRALLLIDFQKGIESPTQQLYRLPAVLDKVNQRIAVYRQHHAPIIFVQHEETELAFGSDSWQLFEKLDAQPTDFFIRKTHANAFYQTNLNDLLTEHDIQTLEIAGVQTEFCVDTTIRMAHGLGYTCLMTPKTTSTLDNGHLTAAQIIQHHEAIWAGRFLTFLPSIN</sequence>
<dbReference type="Gene3D" id="3.40.50.850">
    <property type="entry name" value="Isochorismatase-like"/>
    <property type="match status" value="1"/>
</dbReference>
<organism evidence="4 5">
    <name type="scientific">Enterococcus faecalis</name>
    <name type="common">Streptococcus faecalis</name>
    <dbReference type="NCBI Taxonomy" id="1351"/>
    <lineage>
        <taxon>Bacteria</taxon>
        <taxon>Bacillati</taxon>
        <taxon>Bacillota</taxon>
        <taxon>Bacilli</taxon>
        <taxon>Lactobacillales</taxon>
        <taxon>Enterococcaceae</taxon>
        <taxon>Enterococcus</taxon>
    </lineage>
</organism>
<comment type="caution">
    <text evidence="4">The sequence shown here is derived from an EMBL/GenBank/DDBJ whole genome shotgun (WGS) entry which is preliminary data.</text>
</comment>
<keyword evidence="2 4" id="KW-0378">Hydrolase</keyword>
<dbReference type="CDD" id="cd01014">
    <property type="entry name" value="nicotinamidase_related"/>
    <property type="match status" value="1"/>
</dbReference>
<dbReference type="PANTHER" id="PTHR43540">
    <property type="entry name" value="PEROXYUREIDOACRYLATE/UREIDOACRYLATE AMIDOHYDROLASE-RELATED"/>
    <property type="match status" value="1"/>
</dbReference>
<feature type="domain" description="Isochorismatase-like" evidence="3">
    <location>
        <begin position="5"/>
        <end position="142"/>
    </location>
</feature>
<dbReference type="InterPro" id="IPR050272">
    <property type="entry name" value="Isochorismatase-like_hydrls"/>
</dbReference>
<dbReference type="RefSeq" id="WP_137274594.1">
    <property type="nucleotide sequence ID" value="NZ_SIYF01000713.1"/>
</dbReference>
<dbReference type="InterPro" id="IPR000868">
    <property type="entry name" value="Isochorismatase-like_dom"/>
</dbReference>